<dbReference type="Pfam" id="PF01063">
    <property type="entry name" value="Aminotran_4"/>
    <property type="match status" value="1"/>
</dbReference>
<keyword evidence="2" id="KW-1185">Reference proteome</keyword>
<organism evidence="1 2">
    <name type="scientific">Deinococcus piscis</name>
    <dbReference type="NCBI Taxonomy" id="394230"/>
    <lineage>
        <taxon>Bacteria</taxon>
        <taxon>Thermotogati</taxon>
        <taxon>Deinococcota</taxon>
        <taxon>Deinococci</taxon>
        <taxon>Deinococcales</taxon>
        <taxon>Deinococcaceae</taxon>
        <taxon>Deinococcus</taxon>
    </lineage>
</organism>
<sequence length="242" mass="25720">MPQSAMLELRPLPTALLHPATLHGASTFTTIRTRHGQPLLWPQHLARLSATAALLGLPDPGQPEPPALKPLPWGLLRLTLTADGLYWSHAPLTPGPKPTAGIDVLLTGWEVHPQLAAHKTGNYLPYRLAGAEAQAAGAFEGWLRLAGTLADGSRTAPLLELGGELVVPAGGLPSITRAHYLAGKGFTERPVMLAELPHISRAWICGSGVGVVPVRELWLDGERRALAVQWPQGGDAVTEWPG</sequence>
<proteinExistence type="predicted"/>
<dbReference type="SUPFAM" id="SSF56752">
    <property type="entry name" value="D-aminoacid aminotransferase-like PLP-dependent enzymes"/>
    <property type="match status" value="1"/>
</dbReference>
<accession>A0ABQ3K909</accession>
<dbReference type="InterPro" id="IPR043132">
    <property type="entry name" value="BCAT-like_C"/>
</dbReference>
<dbReference type="EMBL" id="BNAL01000030">
    <property type="protein sequence ID" value="GHG08236.1"/>
    <property type="molecule type" value="Genomic_DNA"/>
</dbReference>
<dbReference type="InterPro" id="IPR036038">
    <property type="entry name" value="Aminotransferase-like"/>
</dbReference>
<dbReference type="InterPro" id="IPR001544">
    <property type="entry name" value="Aminotrans_IV"/>
</dbReference>
<comment type="caution">
    <text evidence="1">The sequence shown here is derived from an EMBL/GenBank/DDBJ whole genome shotgun (WGS) entry which is preliminary data.</text>
</comment>
<evidence type="ECO:0008006" key="3">
    <source>
        <dbReference type="Google" id="ProtNLM"/>
    </source>
</evidence>
<protein>
    <recommendedName>
        <fullName evidence="3">Aminotransferase class IV</fullName>
    </recommendedName>
</protein>
<name>A0ABQ3K909_9DEIO</name>
<gene>
    <name evidence="1" type="ORF">GCM10017783_21040</name>
</gene>
<evidence type="ECO:0000313" key="2">
    <source>
        <dbReference type="Proteomes" id="UP000632154"/>
    </source>
</evidence>
<reference evidence="2" key="1">
    <citation type="journal article" date="2019" name="Int. J. Syst. Evol. Microbiol.">
        <title>The Global Catalogue of Microorganisms (GCM) 10K type strain sequencing project: providing services to taxonomists for standard genome sequencing and annotation.</title>
        <authorList>
            <consortium name="The Broad Institute Genomics Platform"/>
            <consortium name="The Broad Institute Genome Sequencing Center for Infectious Disease"/>
            <person name="Wu L."/>
            <person name="Ma J."/>
        </authorList>
    </citation>
    <scope>NUCLEOTIDE SEQUENCE [LARGE SCALE GENOMIC DNA]</scope>
    <source>
        <strain evidence="2">CGMCC 1.18439</strain>
    </source>
</reference>
<evidence type="ECO:0000313" key="1">
    <source>
        <dbReference type="EMBL" id="GHG08236.1"/>
    </source>
</evidence>
<dbReference type="Proteomes" id="UP000632154">
    <property type="component" value="Unassembled WGS sequence"/>
</dbReference>
<dbReference type="RefSeq" id="WP_229839074.1">
    <property type="nucleotide sequence ID" value="NZ_BNAL01000030.1"/>
</dbReference>
<dbReference type="Gene3D" id="3.30.470.10">
    <property type="match status" value="1"/>
</dbReference>
<dbReference type="Gene3D" id="3.20.10.10">
    <property type="entry name" value="D-amino Acid Aminotransferase, subunit A, domain 2"/>
    <property type="match status" value="1"/>
</dbReference>
<dbReference type="InterPro" id="IPR043131">
    <property type="entry name" value="BCAT-like_N"/>
</dbReference>